<keyword evidence="1" id="KW-0472">Membrane</keyword>
<reference evidence="2" key="1">
    <citation type="journal article" date="2014" name="Front. Microbiol.">
        <title>High frequency of phylogenetically diverse reductive dehalogenase-homologous genes in deep subseafloor sedimentary metagenomes.</title>
        <authorList>
            <person name="Kawai M."/>
            <person name="Futagami T."/>
            <person name="Toyoda A."/>
            <person name="Takaki Y."/>
            <person name="Nishi S."/>
            <person name="Hori S."/>
            <person name="Arai W."/>
            <person name="Tsubouchi T."/>
            <person name="Morono Y."/>
            <person name="Uchiyama I."/>
            <person name="Ito T."/>
            <person name="Fujiyama A."/>
            <person name="Inagaki F."/>
            <person name="Takami H."/>
        </authorList>
    </citation>
    <scope>NUCLEOTIDE SEQUENCE</scope>
    <source>
        <strain evidence="2">Expedition CK06-06</strain>
    </source>
</reference>
<gene>
    <name evidence="2" type="ORF">S01H1_04913</name>
</gene>
<keyword evidence="1" id="KW-0812">Transmembrane</keyword>
<feature type="transmembrane region" description="Helical" evidence="1">
    <location>
        <begin position="31"/>
        <end position="51"/>
    </location>
</feature>
<dbReference type="EMBL" id="BARS01002569">
    <property type="protein sequence ID" value="GAF69460.1"/>
    <property type="molecule type" value="Genomic_DNA"/>
</dbReference>
<protein>
    <submittedName>
        <fullName evidence="2">Uncharacterized protein</fullName>
    </submittedName>
</protein>
<evidence type="ECO:0000256" key="1">
    <source>
        <dbReference type="SAM" id="Phobius"/>
    </source>
</evidence>
<sequence length="56" mass="5626">MEWLQGKKTYLVVAAAVIAAIIGYLNGELTIVQGVGAILAALGLGSARSAIGKVGK</sequence>
<feature type="transmembrane region" description="Helical" evidence="1">
    <location>
        <begin position="9"/>
        <end position="25"/>
    </location>
</feature>
<accession>X0T0B0</accession>
<dbReference type="AlphaFoldDB" id="X0T0B0"/>
<evidence type="ECO:0000313" key="2">
    <source>
        <dbReference type="EMBL" id="GAF69460.1"/>
    </source>
</evidence>
<comment type="caution">
    <text evidence="2">The sequence shown here is derived from an EMBL/GenBank/DDBJ whole genome shotgun (WGS) entry which is preliminary data.</text>
</comment>
<organism evidence="2">
    <name type="scientific">marine sediment metagenome</name>
    <dbReference type="NCBI Taxonomy" id="412755"/>
    <lineage>
        <taxon>unclassified sequences</taxon>
        <taxon>metagenomes</taxon>
        <taxon>ecological metagenomes</taxon>
    </lineage>
</organism>
<proteinExistence type="predicted"/>
<keyword evidence="1" id="KW-1133">Transmembrane helix</keyword>
<name>X0T0B0_9ZZZZ</name>